<organism evidence="1 2">
    <name type="scientific">Pseudonocardia oroxyli</name>
    <dbReference type="NCBI Taxonomy" id="366584"/>
    <lineage>
        <taxon>Bacteria</taxon>
        <taxon>Bacillati</taxon>
        <taxon>Actinomycetota</taxon>
        <taxon>Actinomycetes</taxon>
        <taxon>Pseudonocardiales</taxon>
        <taxon>Pseudonocardiaceae</taxon>
        <taxon>Pseudonocardia</taxon>
    </lineage>
</organism>
<dbReference type="Proteomes" id="UP000198967">
    <property type="component" value="Unassembled WGS sequence"/>
</dbReference>
<accession>A0A1G7ZQW7</accession>
<protein>
    <submittedName>
        <fullName evidence="1">Uncharacterized protein</fullName>
    </submittedName>
</protein>
<evidence type="ECO:0000313" key="1">
    <source>
        <dbReference type="EMBL" id="SDH11111.1"/>
    </source>
</evidence>
<sequence>MAPASSPVENDDQTAERQMRFFAEAGLDPADVVPWNAYPW</sequence>
<gene>
    <name evidence="1" type="ORF">SAMN05216377_11914</name>
</gene>
<keyword evidence="2" id="KW-1185">Reference proteome</keyword>
<reference evidence="1 2" key="1">
    <citation type="submission" date="2016-10" db="EMBL/GenBank/DDBJ databases">
        <authorList>
            <person name="de Groot N.N."/>
        </authorList>
    </citation>
    <scope>NUCLEOTIDE SEQUENCE [LARGE SCALE GENOMIC DNA]</scope>
    <source>
        <strain evidence="1 2">CGMCC 4.3143</strain>
    </source>
</reference>
<proteinExistence type="predicted"/>
<evidence type="ECO:0000313" key="2">
    <source>
        <dbReference type="Proteomes" id="UP000198967"/>
    </source>
</evidence>
<dbReference type="AlphaFoldDB" id="A0A1G7ZQW7"/>
<dbReference type="EMBL" id="FNBE01000019">
    <property type="protein sequence ID" value="SDH11111.1"/>
    <property type="molecule type" value="Genomic_DNA"/>
</dbReference>
<name>A0A1G7ZQW7_PSEOR</name>